<keyword evidence="2" id="KW-0614">Plasmid</keyword>
<feature type="transmembrane region" description="Helical" evidence="1">
    <location>
        <begin position="54"/>
        <end position="72"/>
    </location>
</feature>
<keyword evidence="1" id="KW-0812">Transmembrane</keyword>
<dbReference type="EMBL" id="CP028477">
    <property type="protein sequence ID" value="AVW93712.1"/>
    <property type="molecule type" value="Genomic_DNA"/>
</dbReference>
<keyword evidence="1" id="KW-0472">Membrane</keyword>
<dbReference type="Pfam" id="PF26512">
    <property type="entry name" value="SOI"/>
    <property type="match status" value="1"/>
</dbReference>
<accession>A0A2R4M9K7</accession>
<keyword evidence="1" id="KW-1133">Transmembrane helix</keyword>
<dbReference type="AlphaFoldDB" id="A0A2R4M9K7"/>
<sequence length="166" mass="17920">MAGNGVLMIFAALVGGLGYWMFLLGGFEIVPGFFVSFQLPGTEHGWRGTHTGPVLNGLMTIAVAFVIPHLNFSEKWGKIWGWIVMLDGWSNVVFYWGSNFSPNRALAFGDTPIGPSNIFSFIGLAPAYVFGVLNMIALVAIGRQAIIVAKSRRDRGDLAVGTRGVV</sequence>
<dbReference type="InterPro" id="IPR058965">
    <property type="entry name" value="SOI/HabA-like"/>
</dbReference>
<dbReference type="KEGG" id="cbak:DA792_21570"/>
<dbReference type="OrthoDB" id="5739128at2"/>
<dbReference type="EMBL" id="CP028477">
    <property type="protein sequence ID" value="AVW93722.1"/>
    <property type="molecule type" value="Genomic_DNA"/>
</dbReference>
<protein>
    <recommendedName>
        <fullName evidence="5">Styrene-oxide isomerase</fullName>
    </recommendedName>
</protein>
<evidence type="ECO:0008006" key="5">
    <source>
        <dbReference type="Google" id="ProtNLM"/>
    </source>
</evidence>
<feature type="transmembrane region" description="Helical" evidence="1">
    <location>
        <begin position="7"/>
        <end position="34"/>
    </location>
</feature>
<evidence type="ECO:0000313" key="4">
    <source>
        <dbReference type="Proteomes" id="UP000241447"/>
    </source>
</evidence>
<geneLocation type="plasmid" evidence="2">
    <name>pCBLh4e</name>
</geneLocation>
<geneLocation type="plasmid" evidence="4">
    <name>pcblh4e</name>
</geneLocation>
<reference evidence="2 4" key="1">
    <citation type="submission" date="2018-03" db="EMBL/GenBank/DDBJ databases">
        <title>The Complete Genome of Celeribacter baekdonensis strain LH4, a Thiosulfate-Oxidizing Alphaproteobacterium Isolated from Gulf of Mexico Continental Slope Sediments.</title>
        <authorList>
            <person name="Flood B.E."/>
            <person name="Bailey J.V."/>
            <person name="Leprich D."/>
        </authorList>
    </citation>
    <scope>NUCLEOTIDE SEQUENCE [LARGE SCALE GENOMIC DNA]</scope>
    <source>
        <strain evidence="2 4">LH4</strain>
        <plasmid evidence="2">pCBLh4e</plasmid>
        <plasmid evidence="4">Plasmid pcblh4e</plasmid>
    </source>
</reference>
<dbReference type="NCBIfam" id="NF045734">
    <property type="entry name" value="StyOxIsoStyC"/>
    <property type="match status" value="1"/>
</dbReference>
<organism evidence="2 4">
    <name type="scientific">Celeribacter baekdonensis</name>
    <dbReference type="NCBI Taxonomy" id="875171"/>
    <lineage>
        <taxon>Bacteria</taxon>
        <taxon>Pseudomonadati</taxon>
        <taxon>Pseudomonadota</taxon>
        <taxon>Alphaproteobacteria</taxon>
        <taxon>Rhodobacterales</taxon>
        <taxon>Roseobacteraceae</taxon>
        <taxon>Celeribacter</taxon>
    </lineage>
</organism>
<dbReference type="Proteomes" id="UP000241447">
    <property type="component" value="Plasmid pCBLh4e"/>
</dbReference>
<gene>
    <name evidence="2" type="ORF">DA792_21570</name>
    <name evidence="3" type="ORF">DA792_22040</name>
</gene>
<dbReference type="KEGG" id="cbak:DA792_22040"/>
<name>A0A2R4M9K7_9RHOB</name>
<feature type="transmembrane region" description="Helical" evidence="1">
    <location>
        <begin position="118"/>
        <end position="142"/>
    </location>
</feature>
<evidence type="ECO:0000256" key="1">
    <source>
        <dbReference type="SAM" id="Phobius"/>
    </source>
</evidence>
<dbReference type="InterPro" id="IPR054803">
    <property type="entry name" value="StyOxIsoStyC"/>
</dbReference>
<feature type="transmembrane region" description="Helical" evidence="1">
    <location>
        <begin position="79"/>
        <end position="98"/>
    </location>
</feature>
<proteinExistence type="predicted"/>
<evidence type="ECO:0000313" key="2">
    <source>
        <dbReference type="EMBL" id="AVW93712.1"/>
    </source>
</evidence>
<evidence type="ECO:0000313" key="3">
    <source>
        <dbReference type="EMBL" id="AVW93722.1"/>
    </source>
</evidence>